<dbReference type="EMBL" id="CDMZ01004347">
    <property type="protein sequence ID" value="CEM49474.1"/>
    <property type="molecule type" value="Genomic_DNA"/>
</dbReference>
<dbReference type="VEuPathDB" id="CryptoDB:Cvel_9424"/>
<dbReference type="InterPro" id="IPR036249">
    <property type="entry name" value="Thioredoxin-like_sf"/>
</dbReference>
<dbReference type="Gene3D" id="3.40.30.10">
    <property type="entry name" value="Glutaredoxin"/>
    <property type="match status" value="1"/>
</dbReference>
<dbReference type="PhylomeDB" id="A0A0G4HY57"/>
<reference evidence="1" key="1">
    <citation type="submission" date="2014-11" db="EMBL/GenBank/DDBJ databases">
        <authorList>
            <person name="Otto D Thomas"/>
            <person name="Naeem Raeece"/>
        </authorList>
    </citation>
    <scope>NUCLEOTIDE SEQUENCE</scope>
</reference>
<evidence type="ECO:0000313" key="1">
    <source>
        <dbReference type="EMBL" id="CEM49474.1"/>
    </source>
</evidence>
<accession>A0A0G4HY57</accession>
<proteinExistence type="predicted"/>
<gene>
    <name evidence="1" type="ORF">Cvel_9424</name>
</gene>
<dbReference type="SUPFAM" id="SSF52833">
    <property type="entry name" value="Thioredoxin-like"/>
    <property type="match status" value="1"/>
</dbReference>
<name>A0A0G4HY57_9ALVE</name>
<dbReference type="AlphaFoldDB" id="A0A0G4HY57"/>
<protein>
    <submittedName>
        <fullName evidence="1">Uncharacterized protein</fullName>
    </submittedName>
</protein>
<organism evidence="1">
    <name type="scientific">Chromera velia CCMP2878</name>
    <dbReference type="NCBI Taxonomy" id="1169474"/>
    <lineage>
        <taxon>Eukaryota</taxon>
        <taxon>Sar</taxon>
        <taxon>Alveolata</taxon>
        <taxon>Colpodellida</taxon>
        <taxon>Chromeraceae</taxon>
        <taxon>Chromera</taxon>
    </lineage>
</organism>
<sequence length="181" mass="19626">MRIKTGDLIPETPIATDSGSFTAKSLFEGDGRNGVLISVSSPLDTPANAQKAKEVAQHVKNFVKKDHFFAFVAQEPLDSMKAWSKAQGIDGKILMISDKDGSFVKDMGLEENPDWGVICWSPGRVKGVNLGSDATAEEIVERTKRLWMVGLHTANSNSEFSGLSSEYVPLSYFGLGNDPSD</sequence>